<evidence type="ECO:0000256" key="4">
    <source>
        <dbReference type="ARBA" id="ARBA00005735"/>
    </source>
</evidence>
<dbReference type="Pfam" id="PF02709">
    <property type="entry name" value="Glyco_transf_7C"/>
    <property type="match status" value="1"/>
</dbReference>
<keyword evidence="7" id="KW-0812">Transmembrane</keyword>
<dbReference type="InterPro" id="IPR027995">
    <property type="entry name" value="Galactosyl_T_N"/>
</dbReference>
<dbReference type="Pfam" id="PF13733">
    <property type="entry name" value="Glyco_transf_7N"/>
    <property type="match status" value="1"/>
</dbReference>
<reference evidence="16" key="1">
    <citation type="submission" date="2025-08" db="UniProtKB">
        <authorList>
            <consortium name="RefSeq"/>
        </authorList>
    </citation>
    <scope>IDENTIFICATION</scope>
</reference>
<evidence type="ECO:0000256" key="7">
    <source>
        <dbReference type="ARBA" id="ARBA00022692"/>
    </source>
</evidence>
<dbReference type="GeneID" id="130705688"/>
<keyword evidence="10" id="KW-0472">Membrane</keyword>
<evidence type="ECO:0000256" key="2">
    <source>
        <dbReference type="ARBA" id="ARBA00004323"/>
    </source>
</evidence>
<evidence type="ECO:0000256" key="8">
    <source>
        <dbReference type="ARBA" id="ARBA00022968"/>
    </source>
</evidence>
<feature type="domain" description="Galactosyltransferase N-terminal" evidence="14">
    <location>
        <begin position="1"/>
        <end position="34"/>
    </location>
</feature>
<protein>
    <submittedName>
        <fullName evidence="16">Beta-1,4-galactosyltransferase 3-like</fullName>
    </submittedName>
</protein>
<organism evidence="15 16">
    <name type="scientific">Balaenoptera acutorostrata</name>
    <name type="common">Common minke whale</name>
    <name type="synonym">Balaena rostrata</name>
    <dbReference type="NCBI Taxonomy" id="9767"/>
    <lineage>
        <taxon>Eukaryota</taxon>
        <taxon>Metazoa</taxon>
        <taxon>Chordata</taxon>
        <taxon>Craniata</taxon>
        <taxon>Vertebrata</taxon>
        <taxon>Euteleostomi</taxon>
        <taxon>Mammalia</taxon>
        <taxon>Eutheria</taxon>
        <taxon>Laurasiatheria</taxon>
        <taxon>Artiodactyla</taxon>
        <taxon>Whippomorpha</taxon>
        <taxon>Cetacea</taxon>
        <taxon>Mysticeti</taxon>
        <taxon>Balaenopteridae</taxon>
        <taxon>Balaenoptera</taxon>
    </lineage>
</organism>
<dbReference type="Gene3D" id="3.90.550.10">
    <property type="entry name" value="Spore Coat Polysaccharide Biosynthesis Protein SpsA, Chain A"/>
    <property type="match status" value="1"/>
</dbReference>
<dbReference type="PANTHER" id="PTHR19300">
    <property type="entry name" value="BETA-1,4-GALACTOSYLTRANSFERASE"/>
    <property type="match status" value="1"/>
</dbReference>
<comment type="pathway">
    <text evidence="3">Protein modification; protein glycosylation.</text>
</comment>
<comment type="similarity">
    <text evidence="4">Belongs to the glycosyltransferase 7 family.</text>
</comment>
<evidence type="ECO:0000313" key="16">
    <source>
        <dbReference type="RefSeq" id="XP_057389721.1"/>
    </source>
</evidence>
<keyword evidence="11" id="KW-0325">Glycoprotein</keyword>
<keyword evidence="12" id="KW-0464">Manganese</keyword>
<dbReference type="Proteomes" id="UP001652580">
    <property type="component" value="Chromosome 19"/>
</dbReference>
<dbReference type="RefSeq" id="XP_057389721.1">
    <property type="nucleotide sequence ID" value="XM_057533738.1"/>
</dbReference>
<evidence type="ECO:0000259" key="13">
    <source>
        <dbReference type="Pfam" id="PF02709"/>
    </source>
</evidence>
<evidence type="ECO:0000256" key="11">
    <source>
        <dbReference type="ARBA" id="ARBA00023180"/>
    </source>
</evidence>
<keyword evidence="15" id="KW-1185">Reference proteome</keyword>
<name>A0ABM3SIQ2_BALAC</name>
<dbReference type="InterPro" id="IPR029044">
    <property type="entry name" value="Nucleotide-diphossugar_trans"/>
</dbReference>
<evidence type="ECO:0000256" key="9">
    <source>
        <dbReference type="ARBA" id="ARBA00022989"/>
    </source>
</evidence>
<proteinExistence type="inferred from homology"/>
<sequence length="171" mass="19558">MGFWEAVQEEDRDCVSFHDVNLLPKDDRNPYICDIFPAHVSVAIDRLPYWGYLGGVFALRRIHYVRINGFPNTYWGWDPEDDDVTSRLKLSGMLLLRPHQPFGYYHMLEGQDCSQKQSPQSPGLLARIRRKWRHDGMNSLGCRLLSKELQPLYTSLTVDISPSAPGAPVPG</sequence>
<evidence type="ECO:0000256" key="3">
    <source>
        <dbReference type="ARBA" id="ARBA00004922"/>
    </source>
</evidence>
<comment type="subcellular location">
    <subcellularLocation>
        <location evidence="2">Golgi apparatus membrane</location>
        <topology evidence="2">Single-pass type II membrane protein</topology>
    </subcellularLocation>
</comment>
<keyword evidence="8" id="KW-0735">Signal-anchor</keyword>
<dbReference type="InterPro" id="IPR027791">
    <property type="entry name" value="Galactosyl_T_C"/>
</dbReference>
<evidence type="ECO:0000259" key="14">
    <source>
        <dbReference type="Pfam" id="PF13733"/>
    </source>
</evidence>
<gene>
    <name evidence="16" type="primary">LOC130705688</name>
</gene>
<feature type="domain" description="Galactosyltransferase C-terminal" evidence="13">
    <location>
        <begin position="46"/>
        <end position="109"/>
    </location>
</feature>
<dbReference type="SUPFAM" id="SSF53448">
    <property type="entry name" value="Nucleotide-diphospho-sugar transferases"/>
    <property type="match status" value="1"/>
</dbReference>
<dbReference type="InterPro" id="IPR003859">
    <property type="entry name" value="Galactosyl_T"/>
</dbReference>
<keyword evidence="9" id="KW-1133">Transmembrane helix</keyword>
<dbReference type="PRINTS" id="PR02050">
    <property type="entry name" value="B14GALTRFASE"/>
</dbReference>
<comment type="cofactor">
    <cofactor evidence="1">
        <name>Mn(2+)</name>
        <dbReference type="ChEBI" id="CHEBI:29035"/>
    </cofactor>
</comment>
<evidence type="ECO:0000256" key="12">
    <source>
        <dbReference type="ARBA" id="ARBA00023211"/>
    </source>
</evidence>
<keyword evidence="5" id="KW-0328">Glycosyltransferase</keyword>
<accession>A0ABM3SIQ2</accession>
<dbReference type="PANTHER" id="PTHR19300:SF34">
    <property type="entry name" value="BETA-1,4-GALACTOSYLTRANSFERASE"/>
    <property type="match status" value="1"/>
</dbReference>
<evidence type="ECO:0000256" key="1">
    <source>
        <dbReference type="ARBA" id="ARBA00001936"/>
    </source>
</evidence>
<evidence type="ECO:0000256" key="10">
    <source>
        <dbReference type="ARBA" id="ARBA00023136"/>
    </source>
</evidence>
<evidence type="ECO:0000256" key="5">
    <source>
        <dbReference type="ARBA" id="ARBA00022676"/>
    </source>
</evidence>
<keyword evidence="6" id="KW-0808">Transferase</keyword>
<evidence type="ECO:0000256" key="6">
    <source>
        <dbReference type="ARBA" id="ARBA00022679"/>
    </source>
</evidence>
<evidence type="ECO:0000313" key="15">
    <source>
        <dbReference type="Proteomes" id="UP001652580"/>
    </source>
</evidence>